<dbReference type="EMBL" id="PDCK01000042">
    <property type="protein sequence ID" value="PRQ37092.1"/>
    <property type="molecule type" value="Genomic_DNA"/>
</dbReference>
<gene>
    <name evidence="1" type="ORF">RchiOBHm_Chr4g0398761</name>
</gene>
<sequence>MSLLRNKNSLEFWKRKEILSSYRNSFDCSVWFERQKVYGKFWI</sequence>
<accession>A0A2P6QSC3</accession>
<dbReference type="Proteomes" id="UP000238479">
    <property type="component" value="Chromosome 4"/>
</dbReference>
<evidence type="ECO:0000313" key="1">
    <source>
        <dbReference type="EMBL" id="PRQ37092.1"/>
    </source>
</evidence>
<proteinExistence type="predicted"/>
<dbReference type="AlphaFoldDB" id="A0A2P6QSC3"/>
<evidence type="ECO:0000313" key="2">
    <source>
        <dbReference type="Proteomes" id="UP000238479"/>
    </source>
</evidence>
<organism evidence="1 2">
    <name type="scientific">Rosa chinensis</name>
    <name type="common">China rose</name>
    <dbReference type="NCBI Taxonomy" id="74649"/>
    <lineage>
        <taxon>Eukaryota</taxon>
        <taxon>Viridiplantae</taxon>
        <taxon>Streptophyta</taxon>
        <taxon>Embryophyta</taxon>
        <taxon>Tracheophyta</taxon>
        <taxon>Spermatophyta</taxon>
        <taxon>Magnoliopsida</taxon>
        <taxon>eudicotyledons</taxon>
        <taxon>Gunneridae</taxon>
        <taxon>Pentapetalae</taxon>
        <taxon>rosids</taxon>
        <taxon>fabids</taxon>
        <taxon>Rosales</taxon>
        <taxon>Rosaceae</taxon>
        <taxon>Rosoideae</taxon>
        <taxon>Rosoideae incertae sedis</taxon>
        <taxon>Rosa</taxon>
    </lineage>
</organism>
<keyword evidence="2" id="KW-1185">Reference proteome</keyword>
<name>A0A2P6QSC3_ROSCH</name>
<protein>
    <submittedName>
        <fullName evidence="1">Uncharacterized protein</fullName>
    </submittedName>
</protein>
<comment type="caution">
    <text evidence="1">The sequence shown here is derived from an EMBL/GenBank/DDBJ whole genome shotgun (WGS) entry which is preliminary data.</text>
</comment>
<dbReference type="Gramene" id="PRQ37092">
    <property type="protein sequence ID" value="PRQ37092"/>
    <property type="gene ID" value="RchiOBHm_Chr4g0398761"/>
</dbReference>
<reference evidence="1 2" key="1">
    <citation type="journal article" date="2018" name="Nat. Genet.">
        <title>The Rosa genome provides new insights in the design of modern roses.</title>
        <authorList>
            <person name="Bendahmane M."/>
        </authorList>
    </citation>
    <scope>NUCLEOTIDE SEQUENCE [LARGE SCALE GENOMIC DNA]</scope>
    <source>
        <strain evidence="2">cv. Old Blush</strain>
    </source>
</reference>